<dbReference type="AlphaFoldDB" id="A0A194QQ77"/>
<protein>
    <submittedName>
        <fullName evidence="2">Uncharacterized protein</fullName>
    </submittedName>
</protein>
<evidence type="ECO:0000256" key="1">
    <source>
        <dbReference type="SAM" id="MobiDB-lite"/>
    </source>
</evidence>
<feature type="region of interest" description="Disordered" evidence="1">
    <location>
        <begin position="1"/>
        <end position="73"/>
    </location>
</feature>
<evidence type="ECO:0000313" key="3">
    <source>
        <dbReference type="Proteomes" id="UP000053240"/>
    </source>
</evidence>
<keyword evidence="3" id="KW-1185">Reference proteome</keyword>
<dbReference type="Proteomes" id="UP000053240">
    <property type="component" value="Unassembled WGS sequence"/>
</dbReference>
<proteinExistence type="predicted"/>
<dbReference type="InParanoid" id="A0A194QQ77"/>
<gene>
    <name evidence="2" type="ORF">RR48_07967</name>
</gene>
<name>A0A194QQ77_PAPMA</name>
<feature type="region of interest" description="Disordered" evidence="1">
    <location>
        <begin position="88"/>
        <end position="111"/>
    </location>
</feature>
<accession>A0A194QQ77</accession>
<organism evidence="2 3">
    <name type="scientific">Papilio machaon</name>
    <name type="common">Old World swallowtail butterfly</name>
    <dbReference type="NCBI Taxonomy" id="76193"/>
    <lineage>
        <taxon>Eukaryota</taxon>
        <taxon>Metazoa</taxon>
        <taxon>Ecdysozoa</taxon>
        <taxon>Arthropoda</taxon>
        <taxon>Hexapoda</taxon>
        <taxon>Insecta</taxon>
        <taxon>Pterygota</taxon>
        <taxon>Neoptera</taxon>
        <taxon>Endopterygota</taxon>
        <taxon>Lepidoptera</taxon>
        <taxon>Glossata</taxon>
        <taxon>Ditrysia</taxon>
        <taxon>Papilionoidea</taxon>
        <taxon>Papilionidae</taxon>
        <taxon>Papilioninae</taxon>
        <taxon>Papilio</taxon>
    </lineage>
</organism>
<dbReference type="EMBL" id="KQ461191">
    <property type="protein sequence ID" value="KPJ07120.1"/>
    <property type="molecule type" value="Genomic_DNA"/>
</dbReference>
<reference evidence="2 3" key="1">
    <citation type="journal article" date="2015" name="Nat. Commun.">
        <title>Outbred genome sequencing and CRISPR/Cas9 gene editing in butterflies.</title>
        <authorList>
            <person name="Li X."/>
            <person name="Fan D."/>
            <person name="Zhang W."/>
            <person name="Liu G."/>
            <person name="Zhang L."/>
            <person name="Zhao L."/>
            <person name="Fang X."/>
            <person name="Chen L."/>
            <person name="Dong Y."/>
            <person name="Chen Y."/>
            <person name="Ding Y."/>
            <person name="Zhao R."/>
            <person name="Feng M."/>
            <person name="Zhu Y."/>
            <person name="Feng Y."/>
            <person name="Jiang X."/>
            <person name="Zhu D."/>
            <person name="Xiang H."/>
            <person name="Feng X."/>
            <person name="Li S."/>
            <person name="Wang J."/>
            <person name="Zhang G."/>
            <person name="Kronforst M.R."/>
            <person name="Wang W."/>
        </authorList>
    </citation>
    <scope>NUCLEOTIDE SEQUENCE [LARGE SCALE GENOMIC DNA]</scope>
    <source>
        <strain evidence="2">Ya'a_city_454_Pm</strain>
        <tissue evidence="2">Whole body</tissue>
    </source>
</reference>
<sequence>MSGGQGSARRPPRSGGGGTMPANGFTYIGGDGRAHTPHQPMTLNNGAPAHHLNNGSLRSLPDKKNNRNGVVCHPENFQRNLDTRYSRKQENGYLRNSETIIGFPRDRDREREREYEREVPDYSEPEYSVIAEGYGRAGEYARACTHSNTFNC</sequence>
<evidence type="ECO:0000313" key="2">
    <source>
        <dbReference type="EMBL" id="KPJ07120.1"/>
    </source>
</evidence>